<dbReference type="VEuPathDB" id="FungiDB:PADG_11317"/>
<evidence type="ECO:0000313" key="2">
    <source>
        <dbReference type="Proteomes" id="UP000242814"/>
    </source>
</evidence>
<dbReference type="Proteomes" id="UP000242814">
    <property type="component" value="Unassembled WGS sequence"/>
</dbReference>
<gene>
    <name evidence="1" type="ORF">ACO22_07948</name>
</gene>
<name>A0A1D2J3A2_PARBR</name>
<accession>A0A1D2J3A2</accession>
<proteinExistence type="predicted"/>
<organism evidence="1 2">
    <name type="scientific">Paracoccidioides brasiliensis</name>
    <dbReference type="NCBI Taxonomy" id="121759"/>
    <lineage>
        <taxon>Eukaryota</taxon>
        <taxon>Fungi</taxon>
        <taxon>Dikarya</taxon>
        <taxon>Ascomycota</taxon>
        <taxon>Pezizomycotina</taxon>
        <taxon>Eurotiomycetes</taxon>
        <taxon>Eurotiomycetidae</taxon>
        <taxon>Onygenales</taxon>
        <taxon>Ajellomycetaceae</taxon>
        <taxon>Paracoccidioides</taxon>
    </lineage>
</organism>
<sequence length="130" mass="14525">MISSDALKLTPLLKIIAPQEPFLHTNTGSGKQAQSSRDIRVRADELGELGGTSMMVHFTLSKNRVPIVLLEREITLSALVPMAFELLEPDHGLPGPNQNRRQDDFRFFLYVSRVYGFRTGLAAQTVNDDK</sequence>
<dbReference type="EMBL" id="LZYO01000781">
    <property type="protein sequence ID" value="ODH12755.1"/>
    <property type="molecule type" value="Genomic_DNA"/>
</dbReference>
<evidence type="ECO:0000313" key="1">
    <source>
        <dbReference type="EMBL" id="ODH12755.1"/>
    </source>
</evidence>
<reference evidence="1 2" key="1">
    <citation type="submission" date="2016-06" db="EMBL/GenBank/DDBJ databases">
        <authorList>
            <person name="Kjaerup R.B."/>
            <person name="Dalgaard T.S."/>
            <person name="Juul-Madsen H.R."/>
        </authorList>
    </citation>
    <scope>NUCLEOTIDE SEQUENCE [LARGE SCALE GENOMIC DNA]</scope>
    <source>
        <strain evidence="1 2">Pb300</strain>
    </source>
</reference>
<protein>
    <submittedName>
        <fullName evidence="1">Uncharacterized protein</fullName>
    </submittedName>
</protein>
<comment type="caution">
    <text evidence="1">The sequence shown here is derived from an EMBL/GenBank/DDBJ whole genome shotgun (WGS) entry which is preliminary data.</text>
</comment>
<dbReference type="AlphaFoldDB" id="A0A1D2J3A2"/>